<reference evidence="2 3" key="1">
    <citation type="submission" date="2019-08" db="EMBL/GenBank/DDBJ databases">
        <authorList>
            <person name="Karlyshev A.V."/>
        </authorList>
    </citation>
    <scope>NUCLEOTIDE SEQUENCE [LARGE SCALE GENOMIC DNA]</scope>
    <source>
        <strain evidence="2 3">Alg18-2.2</strain>
    </source>
</reference>
<dbReference type="AlphaFoldDB" id="A0A5C8KWE8"/>
<gene>
    <name evidence="2" type="ORF">FU658_05920</name>
</gene>
<dbReference type="Pfam" id="PF07238">
    <property type="entry name" value="PilZ"/>
    <property type="match status" value="1"/>
</dbReference>
<feature type="domain" description="PilZ" evidence="1">
    <location>
        <begin position="13"/>
        <end position="103"/>
    </location>
</feature>
<comment type="caution">
    <text evidence="2">The sequence shown here is derived from an EMBL/GenBank/DDBJ whole genome shotgun (WGS) entry which is preliminary data.</text>
</comment>
<dbReference type="OrthoDB" id="5298508at2"/>
<evidence type="ECO:0000313" key="2">
    <source>
        <dbReference type="EMBL" id="TXK64428.1"/>
    </source>
</evidence>
<dbReference type="InterPro" id="IPR009875">
    <property type="entry name" value="PilZ_domain"/>
</dbReference>
<accession>A0A5C8KWE8</accession>
<dbReference type="EMBL" id="VRTS01000003">
    <property type="protein sequence ID" value="TXK64428.1"/>
    <property type="molecule type" value="Genomic_DNA"/>
</dbReference>
<dbReference type="SUPFAM" id="SSF141371">
    <property type="entry name" value="PilZ domain-like"/>
    <property type="match status" value="1"/>
</dbReference>
<dbReference type="RefSeq" id="WP_147891240.1">
    <property type="nucleotide sequence ID" value="NZ_VRTS01000003.1"/>
</dbReference>
<organism evidence="2 3">
    <name type="scientific">Alkalisalibacterium limincola</name>
    <dbReference type="NCBI Taxonomy" id="2699169"/>
    <lineage>
        <taxon>Bacteria</taxon>
        <taxon>Pseudomonadati</taxon>
        <taxon>Pseudomonadota</taxon>
        <taxon>Gammaproteobacteria</taxon>
        <taxon>Lysobacterales</taxon>
        <taxon>Lysobacteraceae</taxon>
        <taxon>Alkalisalibacterium</taxon>
    </lineage>
</organism>
<protein>
    <submittedName>
        <fullName evidence="2">PilZ domain-containing protein</fullName>
    </submittedName>
</protein>
<proteinExistence type="predicted"/>
<dbReference type="Proteomes" id="UP000321248">
    <property type="component" value="Unassembled WGS sequence"/>
</dbReference>
<evidence type="ECO:0000313" key="3">
    <source>
        <dbReference type="Proteomes" id="UP000321248"/>
    </source>
</evidence>
<evidence type="ECO:0000259" key="1">
    <source>
        <dbReference type="Pfam" id="PF07238"/>
    </source>
</evidence>
<sequence>MVDSEHPGIRLSRSRLQATASVRVPDHHWETPVEDLSLSGALLRRPDGFDPERAALASVELRCGDLVALRVQARLVRSDERTVAYVFEGLGPSQEQDIRELIQRRGSLKDGVA</sequence>
<dbReference type="GO" id="GO:0035438">
    <property type="term" value="F:cyclic-di-GMP binding"/>
    <property type="evidence" value="ECO:0007669"/>
    <property type="project" value="InterPro"/>
</dbReference>
<name>A0A5C8KWE8_9GAMM</name>
<dbReference type="Gene3D" id="2.40.10.220">
    <property type="entry name" value="predicted glycosyltransferase like domains"/>
    <property type="match status" value="1"/>
</dbReference>
<keyword evidence="3" id="KW-1185">Reference proteome</keyword>